<dbReference type="NCBIfam" id="TIGR02098">
    <property type="entry name" value="MJ0042_CXXC"/>
    <property type="match status" value="1"/>
</dbReference>
<dbReference type="KEGG" id="ntn:D5366_00995"/>
<keyword evidence="2" id="KW-1133">Transmembrane helix</keyword>
<accession>A0A4Y6V1Z6</accession>
<name>A0A4Y6V1Z6_9PROT</name>
<dbReference type="InterPro" id="IPR011723">
    <property type="entry name" value="Znf/thioredoxin_put"/>
</dbReference>
<evidence type="ECO:0000313" key="3">
    <source>
        <dbReference type="EMBL" id="QDH24072.1"/>
    </source>
</evidence>
<dbReference type="RefSeq" id="WP_141491908.1">
    <property type="nucleotide sequence ID" value="NZ_CP032485.1"/>
</dbReference>
<dbReference type="AlphaFoldDB" id="A0A4Y6V1Z6"/>
<dbReference type="EMBL" id="CP032485">
    <property type="protein sequence ID" value="QDH24072.1"/>
    <property type="molecule type" value="Genomic_DNA"/>
</dbReference>
<sequence>MHVDCPSCFAVFDAPQQRLGTARDVRCCFCDHVWSSPLYESKGDAHSVNEGMYQRFDDVLDGAEPMVADEALMLPEDKPRRESLFAESPAQENEPKRGPVFHIASETPWEGLVRNVPVEKKPLGSKRLWMAAWAGSFLCVIGLGGLAWHEYHSTVQQALHNMQHKA</sequence>
<dbReference type="Proteomes" id="UP000317214">
    <property type="component" value="Chromosome"/>
</dbReference>
<dbReference type="OrthoDB" id="7159357at2"/>
<evidence type="ECO:0000256" key="2">
    <source>
        <dbReference type="SAM" id="Phobius"/>
    </source>
</evidence>
<evidence type="ECO:0000256" key="1">
    <source>
        <dbReference type="SAM" id="MobiDB-lite"/>
    </source>
</evidence>
<evidence type="ECO:0000313" key="4">
    <source>
        <dbReference type="Proteomes" id="UP000317214"/>
    </source>
</evidence>
<keyword evidence="2" id="KW-0472">Membrane</keyword>
<gene>
    <name evidence="3" type="ORF">D5366_00995</name>
</gene>
<feature type="region of interest" description="Disordered" evidence="1">
    <location>
        <begin position="78"/>
        <end position="97"/>
    </location>
</feature>
<evidence type="ECO:0008006" key="5">
    <source>
        <dbReference type="Google" id="ProtNLM"/>
    </source>
</evidence>
<organism evidence="3 4">
    <name type="scientific">Neokomagataea tanensis</name>
    <dbReference type="NCBI Taxonomy" id="661191"/>
    <lineage>
        <taxon>Bacteria</taxon>
        <taxon>Pseudomonadati</taxon>
        <taxon>Pseudomonadota</taxon>
        <taxon>Alphaproteobacteria</taxon>
        <taxon>Acetobacterales</taxon>
        <taxon>Acetobacteraceae</taxon>
        <taxon>Neokomagataea</taxon>
    </lineage>
</organism>
<reference evidence="3 4" key="1">
    <citation type="submission" date="2018-09" db="EMBL/GenBank/DDBJ databases">
        <title>The complete genome sequence of Neokomagataea tanensis NBRC 106556(T).</title>
        <authorList>
            <person name="Chua K.-O."/>
            <person name="See-Too W.-S."/>
            <person name="Hong K.-W."/>
            <person name="Yin W.-F."/>
            <person name="Chan K.-G."/>
        </authorList>
    </citation>
    <scope>NUCLEOTIDE SEQUENCE [LARGE SCALE GENOMIC DNA]</scope>
    <source>
        <strain evidence="4">AH13 \ NBRC 106556</strain>
    </source>
</reference>
<protein>
    <recommendedName>
        <fullName evidence="5">Zinc finger/thioredoxin putative domain-containing protein</fullName>
    </recommendedName>
</protein>
<proteinExistence type="predicted"/>
<keyword evidence="2" id="KW-0812">Transmembrane</keyword>
<keyword evidence="4" id="KW-1185">Reference proteome</keyword>
<feature type="transmembrane region" description="Helical" evidence="2">
    <location>
        <begin position="128"/>
        <end position="148"/>
    </location>
</feature>